<dbReference type="EMBL" id="HBFQ01063786">
    <property type="protein sequence ID" value="CAD8870796.1"/>
    <property type="molecule type" value="Transcribed_RNA"/>
</dbReference>
<dbReference type="AlphaFoldDB" id="A0A7S1B1R2"/>
<feature type="region of interest" description="Disordered" evidence="1">
    <location>
        <begin position="1"/>
        <end position="115"/>
    </location>
</feature>
<gene>
    <name evidence="3" type="ORF">NSCI0253_LOCUS45153</name>
</gene>
<dbReference type="InterPro" id="IPR039876">
    <property type="entry name" value="HAP28"/>
</dbReference>
<organism evidence="3">
    <name type="scientific">Noctiluca scintillans</name>
    <name type="common">Sea sparkle</name>
    <name type="synonym">Red tide dinoflagellate</name>
    <dbReference type="NCBI Taxonomy" id="2966"/>
    <lineage>
        <taxon>Eukaryota</taxon>
        <taxon>Sar</taxon>
        <taxon>Alveolata</taxon>
        <taxon>Dinophyceae</taxon>
        <taxon>Noctilucales</taxon>
        <taxon>Noctilucaceae</taxon>
        <taxon>Noctiluca</taxon>
    </lineage>
</organism>
<feature type="compositionally biased region" description="Basic residues" evidence="1">
    <location>
        <begin position="1"/>
        <end position="12"/>
    </location>
</feature>
<evidence type="ECO:0000256" key="1">
    <source>
        <dbReference type="SAM" id="MobiDB-lite"/>
    </source>
</evidence>
<dbReference type="Pfam" id="PF10252">
    <property type="entry name" value="PP28"/>
    <property type="match status" value="1"/>
</dbReference>
<protein>
    <recommendedName>
        <fullName evidence="2">Casein kinase substrate phosphoprotein PP28 domain-containing protein</fullName>
    </recommendedName>
</protein>
<reference evidence="3" key="1">
    <citation type="submission" date="2021-01" db="EMBL/GenBank/DDBJ databases">
        <authorList>
            <person name="Corre E."/>
            <person name="Pelletier E."/>
            <person name="Niang G."/>
            <person name="Scheremetjew M."/>
            <person name="Finn R."/>
            <person name="Kale V."/>
            <person name="Holt S."/>
            <person name="Cochrane G."/>
            <person name="Meng A."/>
            <person name="Brown T."/>
            <person name="Cohen L."/>
        </authorList>
    </citation>
    <scope>NUCLEOTIDE SEQUENCE</scope>
</reference>
<evidence type="ECO:0000259" key="2">
    <source>
        <dbReference type="Pfam" id="PF10252"/>
    </source>
</evidence>
<dbReference type="InterPro" id="IPR019380">
    <property type="entry name" value="Casein_kinase_sb_PP28"/>
</dbReference>
<accession>A0A7S1B1R2</accession>
<sequence>MPAAKNKKNHYKHAGESKHISSIEEVMARNRADAPRPDRQAKKEESEDELPEAPEPAKPSRKGIESVNPNLQPRNEMKDGVELSRKQREELEKERARRHYEELHRQGKTPEAKADLARLEEVKKRREEAALKRKEDEEKAAAAEVSKAKGNTKSEFSEALGGDAVRMRGERSQAKKKEAAGKRDTVDLYSEYCGEGEKPKDAGTPAVKDGTIGSCRAIEDDFM</sequence>
<feature type="compositionally biased region" description="Basic and acidic residues" evidence="1">
    <location>
        <begin position="13"/>
        <end position="45"/>
    </location>
</feature>
<proteinExistence type="predicted"/>
<evidence type="ECO:0000313" key="3">
    <source>
        <dbReference type="EMBL" id="CAD8870796.1"/>
    </source>
</evidence>
<name>A0A7S1B1R2_NOCSC</name>
<feature type="compositionally biased region" description="Basic and acidic residues" evidence="1">
    <location>
        <begin position="75"/>
        <end position="115"/>
    </location>
</feature>
<feature type="domain" description="Casein kinase substrate phosphoprotein PP28" evidence="2">
    <location>
        <begin position="58"/>
        <end position="138"/>
    </location>
</feature>
<feature type="compositionally biased region" description="Basic and acidic residues" evidence="1">
    <location>
        <begin position="165"/>
        <end position="182"/>
    </location>
</feature>
<feature type="region of interest" description="Disordered" evidence="1">
    <location>
        <begin position="129"/>
        <end position="182"/>
    </location>
</feature>
<feature type="compositionally biased region" description="Basic and acidic residues" evidence="1">
    <location>
        <begin position="129"/>
        <end position="141"/>
    </location>
</feature>
<dbReference type="PANTHER" id="PTHR22055">
    <property type="entry name" value="28 KDA HEAT- AND ACID-STABLE PHOSPHOPROTEIN PDGF-ASSOCIATED PROTEIN"/>
    <property type="match status" value="1"/>
</dbReference>